<evidence type="ECO:0000313" key="2">
    <source>
        <dbReference type="EMBL" id="CAG6466271.1"/>
    </source>
</evidence>
<feature type="region of interest" description="Disordered" evidence="1">
    <location>
        <begin position="74"/>
        <end position="107"/>
    </location>
</feature>
<proteinExistence type="predicted"/>
<name>A0A8D8FCA9_CULPI</name>
<organism evidence="2">
    <name type="scientific">Culex pipiens</name>
    <name type="common">House mosquito</name>
    <dbReference type="NCBI Taxonomy" id="7175"/>
    <lineage>
        <taxon>Eukaryota</taxon>
        <taxon>Metazoa</taxon>
        <taxon>Ecdysozoa</taxon>
        <taxon>Arthropoda</taxon>
        <taxon>Hexapoda</taxon>
        <taxon>Insecta</taxon>
        <taxon>Pterygota</taxon>
        <taxon>Neoptera</taxon>
        <taxon>Endopterygota</taxon>
        <taxon>Diptera</taxon>
        <taxon>Nematocera</taxon>
        <taxon>Culicoidea</taxon>
        <taxon>Culicidae</taxon>
        <taxon>Culicinae</taxon>
        <taxon>Culicini</taxon>
        <taxon>Culex</taxon>
        <taxon>Culex</taxon>
    </lineage>
</organism>
<reference evidence="2" key="1">
    <citation type="submission" date="2021-05" db="EMBL/GenBank/DDBJ databases">
        <authorList>
            <person name="Alioto T."/>
            <person name="Alioto T."/>
            <person name="Gomez Garrido J."/>
        </authorList>
    </citation>
    <scope>NUCLEOTIDE SEQUENCE</scope>
</reference>
<evidence type="ECO:0000256" key="1">
    <source>
        <dbReference type="SAM" id="MobiDB-lite"/>
    </source>
</evidence>
<accession>A0A8D8FCA9</accession>
<protein>
    <submittedName>
        <fullName evidence="2">(northern house mosquito) hypothetical protein</fullName>
    </submittedName>
</protein>
<dbReference type="EMBL" id="HBUE01055433">
    <property type="protein sequence ID" value="CAG6466271.1"/>
    <property type="molecule type" value="Transcribed_RNA"/>
</dbReference>
<sequence length="107" mass="12517">MFPSDSRFQEKRWRYQARHQMRGITQPRPIPQVPAASHPHCWRPRSFWFICLLFGCHLTRLACTENGKKTLELSENNKRSPGRIRHCVDPSSHGSGLRALPRCHQTE</sequence>
<dbReference type="AlphaFoldDB" id="A0A8D8FCA9"/>